<accession>A0ABR7LTL8</accession>
<evidence type="ECO:0000313" key="2">
    <source>
        <dbReference type="EMBL" id="MBC6468182.1"/>
    </source>
</evidence>
<comment type="caution">
    <text evidence="2">The sequence shown here is derived from an EMBL/GenBank/DDBJ whole genome shotgun (WGS) entry which is preliminary data.</text>
</comment>
<organism evidence="2 3">
    <name type="scientific">Actinomadura alba</name>
    <dbReference type="NCBI Taxonomy" id="406431"/>
    <lineage>
        <taxon>Bacteria</taxon>
        <taxon>Bacillati</taxon>
        <taxon>Actinomycetota</taxon>
        <taxon>Actinomycetes</taxon>
        <taxon>Streptosporangiales</taxon>
        <taxon>Thermomonosporaceae</taxon>
        <taxon>Actinomadura</taxon>
    </lineage>
</organism>
<evidence type="ECO:0000313" key="3">
    <source>
        <dbReference type="Proteomes" id="UP000805614"/>
    </source>
</evidence>
<feature type="region of interest" description="Disordered" evidence="1">
    <location>
        <begin position="495"/>
        <end position="517"/>
    </location>
</feature>
<reference evidence="2 3" key="1">
    <citation type="submission" date="2020-06" db="EMBL/GenBank/DDBJ databases">
        <title>Actinomadura xiongansis sp. nov., isolated from soil of Baiyangdian.</title>
        <authorList>
            <person name="Zhang X."/>
        </authorList>
    </citation>
    <scope>NUCLEOTIDE SEQUENCE [LARGE SCALE GENOMIC DNA]</scope>
    <source>
        <strain evidence="2 3">HBUM206468</strain>
    </source>
</reference>
<evidence type="ECO:0000256" key="1">
    <source>
        <dbReference type="SAM" id="MobiDB-lite"/>
    </source>
</evidence>
<dbReference type="Proteomes" id="UP000805614">
    <property type="component" value="Unassembled WGS sequence"/>
</dbReference>
<protein>
    <submittedName>
        <fullName evidence="2">Uncharacterized protein</fullName>
    </submittedName>
</protein>
<gene>
    <name evidence="2" type="ORF">HKK74_22190</name>
</gene>
<name>A0ABR7LTL8_9ACTN</name>
<proteinExistence type="predicted"/>
<keyword evidence="3" id="KW-1185">Reference proteome</keyword>
<sequence length="517" mass="55967">MPEDVDSHYRELVRLAYLVLPGRRRRIYRLAIARRIVDESLPRRPGRNPGRAYARARTRVLRRAILPSWRLRFMLGPWLRALPARLPDPALTVALARLDPAARAAYVLTRVESLPRHTVRDQLVEAGVRDARAALEAADEVPDVAPPSLDPILGPAVRRRSRLPVAAATALTLVLVTGFMITRSDPPARPDVTRRLRVTTAGAADWTLGSRGLAVWPARGDLVRDTALVDRALAAWTRQVGDRRDPQLLFAGRAGGTNVALLRDGDRLGRYTDAHGVLEVSSVGDAAGPLALGAGRYLLPPWIARVSHADSSERVTVREGVTEPVRVDATCGRGPLLRLLQPGGTLTVADLGGPALTEIAYRTRSGTAGSAAPGVRLWERLACAVPRPARPAASATAWEFWTGKLPGGTRGHWICTRYTFPDGGSTAYGTLMTGRTKEYATGDCGHQPDGAVSGTWRRSDKRWYYVAAASRELTPHAVGPDGKPKIKDGLLVMKGSRAEHPPGKPVILTARPGKKTS</sequence>
<dbReference type="RefSeq" id="WP_187245191.1">
    <property type="nucleotide sequence ID" value="NZ_BAAAOK010000019.1"/>
</dbReference>
<dbReference type="EMBL" id="JABVEC010000017">
    <property type="protein sequence ID" value="MBC6468182.1"/>
    <property type="molecule type" value="Genomic_DNA"/>
</dbReference>